<dbReference type="PATRIC" id="fig|1121451.3.peg.1117"/>
<keyword evidence="3" id="KW-0949">S-adenosyl-L-methionine</keyword>
<dbReference type="PRINTS" id="PR00996">
    <property type="entry name" value="CHERMTFRASE"/>
</dbReference>
<keyword evidence="8" id="KW-1185">Reference proteome</keyword>
<feature type="domain" description="CheR-type methyltransferase" evidence="6">
    <location>
        <begin position="1"/>
        <end position="257"/>
    </location>
</feature>
<keyword evidence="4" id="KW-0802">TPR repeat</keyword>
<dbReference type="InterPro" id="IPR050903">
    <property type="entry name" value="Bact_Chemotaxis_MeTrfase"/>
</dbReference>
<keyword evidence="1 7" id="KW-0489">Methyltransferase</keyword>
<evidence type="ECO:0000256" key="5">
    <source>
        <dbReference type="SAM" id="MobiDB-lite"/>
    </source>
</evidence>
<evidence type="ECO:0000259" key="6">
    <source>
        <dbReference type="PROSITE" id="PS50123"/>
    </source>
</evidence>
<dbReference type="InterPro" id="IPR011990">
    <property type="entry name" value="TPR-like_helical_dom_sf"/>
</dbReference>
<evidence type="ECO:0000256" key="2">
    <source>
        <dbReference type="ARBA" id="ARBA00022679"/>
    </source>
</evidence>
<dbReference type="InterPro" id="IPR029063">
    <property type="entry name" value="SAM-dependent_MTases_sf"/>
</dbReference>
<dbReference type="PROSITE" id="PS50005">
    <property type="entry name" value="TPR"/>
    <property type="match status" value="1"/>
</dbReference>
<dbReference type="InterPro" id="IPR019734">
    <property type="entry name" value="TPR_rpt"/>
</dbReference>
<gene>
    <name evidence="7" type="ORF">DESAM_20850</name>
</gene>
<dbReference type="PROSITE" id="PS50123">
    <property type="entry name" value="CHER"/>
    <property type="match status" value="1"/>
</dbReference>
<dbReference type="GO" id="GO:0008983">
    <property type="term" value="F:protein-glutamate O-methyltransferase activity"/>
    <property type="evidence" value="ECO:0007669"/>
    <property type="project" value="UniProtKB-EC"/>
</dbReference>
<dbReference type="Pfam" id="PF13181">
    <property type="entry name" value="TPR_8"/>
    <property type="match status" value="1"/>
</dbReference>
<evidence type="ECO:0000313" key="8">
    <source>
        <dbReference type="Proteomes" id="UP000010808"/>
    </source>
</evidence>
<dbReference type="RefSeq" id="WP_015335742.1">
    <property type="nucleotide sequence ID" value="NC_020055.1"/>
</dbReference>
<dbReference type="SUPFAM" id="SSF48452">
    <property type="entry name" value="TPR-like"/>
    <property type="match status" value="1"/>
</dbReference>
<dbReference type="SUPFAM" id="SSF53335">
    <property type="entry name" value="S-adenosyl-L-methionine-dependent methyltransferases"/>
    <property type="match status" value="1"/>
</dbReference>
<dbReference type="Proteomes" id="UP000010808">
    <property type="component" value="Chromosome"/>
</dbReference>
<reference evidence="7 8" key="1">
    <citation type="submission" date="2012-10" db="EMBL/GenBank/DDBJ databases">
        <authorList>
            <person name="Genoscope - CEA"/>
        </authorList>
    </citation>
    <scope>NUCLEOTIDE SEQUENCE [LARGE SCALE GENOMIC DNA]</scope>
    <source>
        <strain evidence="8">AM13 / DSM 14728</strain>
    </source>
</reference>
<dbReference type="HOGENOM" id="CLU_025854_4_0_7"/>
<organism evidence="7 8">
    <name type="scientific">Maridesulfovibrio hydrothermalis AM13 = DSM 14728</name>
    <dbReference type="NCBI Taxonomy" id="1121451"/>
    <lineage>
        <taxon>Bacteria</taxon>
        <taxon>Pseudomonadati</taxon>
        <taxon>Thermodesulfobacteriota</taxon>
        <taxon>Desulfovibrionia</taxon>
        <taxon>Desulfovibrionales</taxon>
        <taxon>Desulfovibrionaceae</taxon>
        <taxon>Maridesulfovibrio</taxon>
    </lineage>
</organism>
<evidence type="ECO:0000313" key="7">
    <source>
        <dbReference type="EMBL" id="CCO23137.1"/>
    </source>
</evidence>
<dbReference type="OrthoDB" id="9786165at2"/>
<dbReference type="SMART" id="SM00138">
    <property type="entry name" value="MeTrc"/>
    <property type="match status" value="1"/>
</dbReference>
<dbReference type="AlphaFoldDB" id="L0RA96"/>
<name>L0RA96_9BACT</name>
<dbReference type="InterPro" id="IPR000780">
    <property type="entry name" value="CheR_MeTrfase"/>
</dbReference>
<dbReference type="Gene3D" id="3.40.50.150">
    <property type="entry name" value="Vaccinia Virus protein VP39"/>
    <property type="match status" value="1"/>
</dbReference>
<sequence length="414" mass="46835">MNLEPFHKILNKALGLSPDSLGRSGVKYALSSRMRETGCDEKKYLSLLRSSTEELAELVEEIVVPETWFFRDSNPFELLFDTAFKHRNRKFRVLSAPCSTGEEPYSIAMTLMGAGFDPASFQVDGVDISRRALQKAREGIYSENSFRSNLPDYAEGCFQKCEKGRKLAEKVKQSVNFYAGNIVEGCLPAGRYDAIFCRNLLIYLDDKAKMCLATIFNEKLKSDGLLFVGHAEILPVFNDWFTPVRKQGAFALKKGKRKVASLLKEPFCPKPECELHKAVQLKPQPQKRKRSATPPVHAAQEQEKVFTQKPDRENILSVKEIKILADQGRTTEALKLCKDILESKGPESELLHLCGLLHEAEGNISMAEEYYGKALYLEPQHVDSLIHLALLLENKGDSHKAELLRNRVRRAENR</sequence>
<feature type="region of interest" description="Disordered" evidence="5">
    <location>
        <begin position="281"/>
        <end position="301"/>
    </location>
</feature>
<evidence type="ECO:0000256" key="1">
    <source>
        <dbReference type="ARBA" id="ARBA00022603"/>
    </source>
</evidence>
<protein>
    <submittedName>
        <fullName evidence="7">MCP methyltransferase, CheR-type</fullName>
        <ecNumber evidence="7">2.1.1.80</ecNumber>
    </submittedName>
</protein>
<dbReference type="InterPro" id="IPR022642">
    <property type="entry name" value="CheR_C"/>
</dbReference>
<dbReference type="EC" id="2.1.1.80" evidence="7"/>
<dbReference type="EMBL" id="FO203522">
    <property type="protein sequence ID" value="CCO23137.1"/>
    <property type="molecule type" value="Genomic_DNA"/>
</dbReference>
<keyword evidence="2 7" id="KW-0808">Transferase</keyword>
<dbReference type="Gene3D" id="1.25.40.10">
    <property type="entry name" value="Tetratricopeptide repeat domain"/>
    <property type="match status" value="1"/>
</dbReference>
<accession>L0RA96</accession>
<evidence type="ECO:0000256" key="4">
    <source>
        <dbReference type="PROSITE-ProRule" id="PRU00339"/>
    </source>
</evidence>
<dbReference type="STRING" id="1121451.DESAM_20850"/>
<evidence type="ECO:0000256" key="3">
    <source>
        <dbReference type="ARBA" id="ARBA00022691"/>
    </source>
</evidence>
<dbReference type="eggNOG" id="COG1352">
    <property type="taxonomic scope" value="Bacteria"/>
</dbReference>
<dbReference type="KEGG" id="dhy:DESAM_20850"/>
<proteinExistence type="predicted"/>
<feature type="repeat" description="TPR" evidence="4">
    <location>
        <begin position="348"/>
        <end position="381"/>
    </location>
</feature>
<dbReference type="PANTHER" id="PTHR24422">
    <property type="entry name" value="CHEMOTAXIS PROTEIN METHYLTRANSFERASE"/>
    <property type="match status" value="1"/>
</dbReference>
<dbReference type="Pfam" id="PF01739">
    <property type="entry name" value="CheR"/>
    <property type="match status" value="1"/>
</dbReference>
<dbReference type="PANTHER" id="PTHR24422:SF19">
    <property type="entry name" value="CHEMOTAXIS PROTEIN METHYLTRANSFERASE"/>
    <property type="match status" value="1"/>
</dbReference>
<dbReference type="GO" id="GO:0032259">
    <property type="term" value="P:methylation"/>
    <property type="evidence" value="ECO:0007669"/>
    <property type="project" value="UniProtKB-KW"/>
</dbReference>